<dbReference type="AlphaFoldDB" id="A0A1I7RUU4"/>
<dbReference type="InterPro" id="IPR011989">
    <property type="entry name" value="ARM-like"/>
</dbReference>
<proteinExistence type="predicted"/>
<dbReference type="SUPFAM" id="SSF48371">
    <property type="entry name" value="ARM repeat"/>
    <property type="match status" value="1"/>
</dbReference>
<protein>
    <submittedName>
        <fullName evidence="3">Uncharacterized protein</fullName>
    </submittedName>
</protein>
<dbReference type="WBParaSite" id="BXY_0450400.1">
    <property type="protein sequence ID" value="BXY_0450400.1"/>
    <property type="gene ID" value="BXY_0450400"/>
</dbReference>
<sequence length="652" mass="75172">MDSGVSSGYHSLDRKTMMVPSSSGGYPDPSLNYYPQQTQMNPTMAMENIPPYQVPQYPVQYPNAYQYASPAQNKQRSPGRRPNPGYITPQQQIIQQQQQKIQLDQSMAMNCGAADPFRNWNLGANPLRNSQGPPSVHSLSSNMSSLSMMSRATRLSTVSVRTDIDDSHVQYRESVINTDSMLSPEMFARNVEALVQSQMMNPDLAKAVLYYLDKRQHYAYDAQKPLQSCAKLYDFTVKTVYERHEDLKRCPELHVSLFGIWYYLMKMPAMKDLTERLLKESSRVVIMILAKNLGHDQRQNKYCLQMICKILRQLFNVDDRKPVLRFLNTLYTRAFAKECRRENVWKTIASNLPKYSNQAAAIEALRLIFKTPSRGEERIRLMKEFVHFGGLQLLLQCVLPGKYEATLFSSCCFILDLVNDNAIAKLFVKLGGVIAVGHHLDHESPPLVRKVARILRDTSSDDAMEQQDRAQLESVIFKAISNLRLPDKVCVEHVSGFLCNVARISWVKLQTHFLNFFRDHFVYYSRPLNAEGLTVIKVLIDVLQSTYSQHQSTQNRDETKMIPAEVSRKRERLIRLERLAERTVQFFAQVVEVHQTLIPTLNRHSDDLKDVLGKVTNLAPEKFLQPLRAHLQKHEDREQDYDYIEFDKPRLL</sequence>
<reference evidence="3" key="1">
    <citation type="submission" date="2016-11" db="UniProtKB">
        <authorList>
            <consortium name="WormBaseParasite"/>
        </authorList>
    </citation>
    <scope>IDENTIFICATION</scope>
</reference>
<evidence type="ECO:0000313" key="2">
    <source>
        <dbReference type="Proteomes" id="UP000095284"/>
    </source>
</evidence>
<evidence type="ECO:0000256" key="1">
    <source>
        <dbReference type="SAM" id="MobiDB-lite"/>
    </source>
</evidence>
<evidence type="ECO:0000313" key="3">
    <source>
        <dbReference type="WBParaSite" id="BXY_0450400.1"/>
    </source>
</evidence>
<name>A0A1I7RUU4_BURXY</name>
<dbReference type="Proteomes" id="UP000095284">
    <property type="component" value="Unplaced"/>
</dbReference>
<feature type="region of interest" description="Disordered" evidence="1">
    <location>
        <begin position="1"/>
        <end position="35"/>
    </location>
</feature>
<dbReference type="Gene3D" id="1.25.10.10">
    <property type="entry name" value="Leucine-rich Repeat Variant"/>
    <property type="match status" value="1"/>
</dbReference>
<accession>A0A1I7RUU4</accession>
<dbReference type="InterPro" id="IPR016024">
    <property type="entry name" value="ARM-type_fold"/>
</dbReference>
<feature type="region of interest" description="Disordered" evidence="1">
    <location>
        <begin position="68"/>
        <end position="87"/>
    </location>
</feature>
<organism evidence="2 3">
    <name type="scientific">Bursaphelenchus xylophilus</name>
    <name type="common">Pinewood nematode worm</name>
    <name type="synonym">Aphelenchoides xylophilus</name>
    <dbReference type="NCBI Taxonomy" id="6326"/>
    <lineage>
        <taxon>Eukaryota</taxon>
        <taxon>Metazoa</taxon>
        <taxon>Ecdysozoa</taxon>
        <taxon>Nematoda</taxon>
        <taxon>Chromadorea</taxon>
        <taxon>Rhabditida</taxon>
        <taxon>Tylenchina</taxon>
        <taxon>Tylenchomorpha</taxon>
        <taxon>Aphelenchoidea</taxon>
        <taxon>Aphelenchoididae</taxon>
        <taxon>Bursaphelenchus</taxon>
    </lineage>
</organism>